<reference evidence="8" key="1">
    <citation type="submission" date="2018-05" db="EMBL/GenBank/DDBJ databases">
        <authorList>
            <person name="Lanie J.A."/>
            <person name="Ng W.-L."/>
            <person name="Kazmierczak K.M."/>
            <person name="Andrzejewski T.M."/>
            <person name="Davidsen T.M."/>
            <person name="Wayne K.J."/>
            <person name="Tettelin H."/>
            <person name="Glass J.I."/>
            <person name="Rusch D."/>
            <person name="Podicherti R."/>
            <person name="Tsui H.-C.T."/>
            <person name="Winkler M.E."/>
        </authorList>
    </citation>
    <scope>NUCLEOTIDE SEQUENCE</scope>
</reference>
<dbReference type="InterPro" id="IPR003362">
    <property type="entry name" value="Bact_transf"/>
</dbReference>
<dbReference type="Pfam" id="PF13727">
    <property type="entry name" value="CoA_binding_3"/>
    <property type="match status" value="1"/>
</dbReference>
<evidence type="ECO:0000256" key="4">
    <source>
        <dbReference type="ARBA" id="ARBA00022989"/>
    </source>
</evidence>
<evidence type="ECO:0000256" key="2">
    <source>
        <dbReference type="ARBA" id="ARBA00022679"/>
    </source>
</evidence>
<comment type="subcellular location">
    <subcellularLocation>
        <location evidence="1">Membrane</location>
        <topology evidence="1">Multi-pass membrane protein</topology>
    </subcellularLocation>
</comment>
<dbReference type="GO" id="GO:0016020">
    <property type="term" value="C:membrane"/>
    <property type="evidence" value="ECO:0007669"/>
    <property type="project" value="UniProtKB-SubCell"/>
</dbReference>
<keyword evidence="5 6" id="KW-0472">Membrane</keyword>
<dbReference type="AlphaFoldDB" id="A0A381ULA4"/>
<dbReference type="NCBIfam" id="TIGR03025">
    <property type="entry name" value="EPS_sugtrans"/>
    <property type="match status" value="1"/>
</dbReference>
<evidence type="ECO:0000259" key="7">
    <source>
        <dbReference type="Pfam" id="PF02397"/>
    </source>
</evidence>
<evidence type="ECO:0000256" key="6">
    <source>
        <dbReference type="SAM" id="Phobius"/>
    </source>
</evidence>
<evidence type="ECO:0000313" key="8">
    <source>
        <dbReference type="EMBL" id="SVA27563.1"/>
    </source>
</evidence>
<dbReference type="Gene3D" id="3.40.50.720">
    <property type="entry name" value="NAD(P)-binding Rossmann-like Domain"/>
    <property type="match status" value="1"/>
</dbReference>
<organism evidence="8">
    <name type="scientific">marine metagenome</name>
    <dbReference type="NCBI Taxonomy" id="408172"/>
    <lineage>
        <taxon>unclassified sequences</taxon>
        <taxon>metagenomes</taxon>
        <taxon>ecological metagenomes</taxon>
    </lineage>
</organism>
<name>A0A381ULA4_9ZZZZ</name>
<evidence type="ECO:0000256" key="5">
    <source>
        <dbReference type="ARBA" id="ARBA00023136"/>
    </source>
</evidence>
<keyword evidence="4 6" id="KW-1133">Transmembrane helix</keyword>
<feature type="transmembrane region" description="Helical" evidence="6">
    <location>
        <begin position="52"/>
        <end position="70"/>
    </location>
</feature>
<evidence type="ECO:0000256" key="3">
    <source>
        <dbReference type="ARBA" id="ARBA00022692"/>
    </source>
</evidence>
<dbReference type="Pfam" id="PF02397">
    <property type="entry name" value="Bac_transf"/>
    <property type="match status" value="1"/>
</dbReference>
<dbReference type="EMBL" id="UINC01006443">
    <property type="protein sequence ID" value="SVA27563.1"/>
    <property type="molecule type" value="Genomic_DNA"/>
</dbReference>
<sequence>MFIIANLYDTRATLSRFEEILKIIPLVYISLVLFISGHVMNYYVIPVNIKQVLVYGFTFSGFLIIGRIIVHTIQKLLLRKNIGLKKAIILGVNRRGLDVFKQLQDSYHHGLAIAGFVKANDDPIYPDETIIPGKILGYEDTMNDVIREKKVDDVIIALDKPAPERIMETIMNVNGNPVAMKILPDMYEVVTGLARTDQLVGIPLIDVNLNLDTFYSKHLKRIMDIVICVPAIIVMLPFWVLISIAIKLNSEGPIFYEQDRIGMDRKKFVIKKFRTMIANAEDKTGPIWSSEDDGRITSVGKFLRRFHLDETPQLINIINGDMTMIGPRPERPYFIDKLEKEYPFYHRRLKIRPGVSGWAQIKQPYDQKYDDVHQKLKYDFFYIENLSFKLDLKIVLGTIWVTIFGHER</sequence>
<evidence type="ECO:0000256" key="1">
    <source>
        <dbReference type="ARBA" id="ARBA00004141"/>
    </source>
</evidence>
<protein>
    <recommendedName>
        <fullName evidence="7">Bacterial sugar transferase domain-containing protein</fullName>
    </recommendedName>
</protein>
<feature type="transmembrane region" description="Helical" evidence="6">
    <location>
        <begin position="20"/>
        <end position="40"/>
    </location>
</feature>
<dbReference type="InterPro" id="IPR017475">
    <property type="entry name" value="EPS_sugar_tfrase"/>
</dbReference>
<feature type="transmembrane region" description="Helical" evidence="6">
    <location>
        <begin position="225"/>
        <end position="246"/>
    </location>
</feature>
<dbReference type="PANTHER" id="PTHR30576">
    <property type="entry name" value="COLANIC BIOSYNTHESIS UDP-GLUCOSE LIPID CARRIER TRANSFERASE"/>
    <property type="match status" value="1"/>
</dbReference>
<feature type="domain" description="Bacterial sugar transferase" evidence="7">
    <location>
        <begin position="220"/>
        <end position="403"/>
    </location>
</feature>
<keyword evidence="2" id="KW-0808">Transferase</keyword>
<keyword evidence="3 6" id="KW-0812">Transmembrane</keyword>
<dbReference type="GO" id="GO:0016780">
    <property type="term" value="F:phosphotransferase activity, for other substituted phosphate groups"/>
    <property type="evidence" value="ECO:0007669"/>
    <property type="project" value="TreeGrafter"/>
</dbReference>
<gene>
    <name evidence="8" type="ORF">METZ01_LOCUS80417</name>
</gene>
<accession>A0A381ULA4</accession>
<dbReference type="PANTHER" id="PTHR30576:SF0">
    <property type="entry name" value="UNDECAPRENYL-PHOSPHATE N-ACETYLGALACTOSAMINYL 1-PHOSPHATE TRANSFERASE-RELATED"/>
    <property type="match status" value="1"/>
</dbReference>
<proteinExistence type="predicted"/>